<evidence type="ECO:0000313" key="14">
    <source>
        <dbReference type="Proteomes" id="UP000181969"/>
    </source>
</evidence>
<evidence type="ECO:0000256" key="2">
    <source>
        <dbReference type="ARBA" id="ARBA00008697"/>
    </source>
</evidence>
<accession>A0A1I4HXM7</accession>
<dbReference type="Proteomes" id="UP000181969">
    <property type="component" value="Unassembled WGS sequence"/>
</dbReference>
<keyword evidence="7 11" id="KW-0812">Transmembrane</keyword>
<comment type="subunit">
    <text evidence="3">The complex is composed of two ATP-binding proteins (HrtA), two transmembrane proteins (HrtB) and a solute-binding protein.</text>
</comment>
<dbReference type="PANTHER" id="PTHR43738">
    <property type="entry name" value="ABC TRANSPORTER, MEMBRANE PROTEIN"/>
    <property type="match status" value="1"/>
</dbReference>
<sequence>MFLSLKEIFYYKTRYTLIATIIFLVSYVVFILSGLSTGLASQFKQAVVDWNAEKIVLSDSSNNILSASQISKAELDNIEGKELSPVSVFSTSINQGEDKRENITVMALPIGSDILPHVKDGADFSEDKKEIVIPENLADKGYKVGDKIKVGNNDTELKIVGIAKPTYYSATPVVYSSFATLSAIKNMNAAAADDSVNGVIVKSGQVTLKGSSSDKLKVITTSELINNIPGYSAQKTTLSAMIYFLFLIVLLIIAVFMYVITLQKVPIFGIMKAQGISNFLIMKSILWQSFWLALVGVVAAFGGSYLTSFVLPQAMPFAIDFSIWTIYGLILIVVSILGSVFSLYTIRKIDPTQAIGG</sequence>
<evidence type="ECO:0000256" key="11">
    <source>
        <dbReference type="SAM" id="Phobius"/>
    </source>
</evidence>
<evidence type="ECO:0000256" key="7">
    <source>
        <dbReference type="ARBA" id="ARBA00022692"/>
    </source>
</evidence>
<feature type="transmembrane region" description="Helical" evidence="11">
    <location>
        <begin position="240"/>
        <end position="260"/>
    </location>
</feature>
<keyword evidence="8 11" id="KW-1133">Transmembrane helix</keyword>
<evidence type="ECO:0000256" key="6">
    <source>
        <dbReference type="ARBA" id="ARBA00022475"/>
    </source>
</evidence>
<dbReference type="PANTHER" id="PTHR43738:SF1">
    <property type="entry name" value="HEMIN TRANSPORT SYSTEM PERMEASE PROTEIN HRTB-RELATED"/>
    <property type="match status" value="1"/>
</dbReference>
<protein>
    <recommendedName>
        <fullName evidence="4">Putative hemin transport system permease protein HrtB</fullName>
    </recommendedName>
</protein>
<evidence type="ECO:0000256" key="9">
    <source>
        <dbReference type="ARBA" id="ARBA00023136"/>
    </source>
</evidence>
<evidence type="ECO:0000256" key="3">
    <source>
        <dbReference type="ARBA" id="ARBA00011131"/>
    </source>
</evidence>
<dbReference type="InterPro" id="IPR051125">
    <property type="entry name" value="ABC-4/HrtB_transporter"/>
</dbReference>
<evidence type="ECO:0000256" key="4">
    <source>
        <dbReference type="ARBA" id="ARBA00016962"/>
    </source>
</evidence>
<dbReference type="InterPro" id="IPR003838">
    <property type="entry name" value="ABC3_permease_C"/>
</dbReference>
<evidence type="ECO:0000259" key="12">
    <source>
        <dbReference type="Pfam" id="PF02687"/>
    </source>
</evidence>
<dbReference type="RefSeq" id="WP_019299647.1">
    <property type="nucleotide sequence ID" value="NZ_FOTJ01000011.1"/>
</dbReference>
<name>A0A1I4HXM7_9LACT</name>
<feature type="transmembrane region" description="Helical" evidence="11">
    <location>
        <begin position="321"/>
        <end position="344"/>
    </location>
</feature>
<evidence type="ECO:0000313" key="13">
    <source>
        <dbReference type="EMBL" id="SFL46814.1"/>
    </source>
</evidence>
<evidence type="ECO:0000256" key="10">
    <source>
        <dbReference type="ARBA" id="ARBA00024973"/>
    </source>
</evidence>
<evidence type="ECO:0000256" key="1">
    <source>
        <dbReference type="ARBA" id="ARBA00004651"/>
    </source>
</evidence>
<dbReference type="Pfam" id="PF02687">
    <property type="entry name" value="FtsX"/>
    <property type="match status" value="1"/>
</dbReference>
<evidence type="ECO:0000256" key="8">
    <source>
        <dbReference type="ARBA" id="ARBA00022989"/>
    </source>
</evidence>
<reference evidence="13 14" key="1">
    <citation type="submission" date="2016-10" db="EMBL/GenBank/DDBJ databases">
        <authorList>
            <person name="de Groot N.N."/>
        </authorList>
    </citation>
    <scope>NUCLEOTIDE SEQUENCE [LARGE SCALE GENOMIC DNA]</scope>
    <source>
        <strain evidence="13 14">M79</strain>
    </source>
</reference>
<evidence type="ECO:0000256" key="5">
    <source>
        <dbReference type="ARBA" id="ARBA00022448"/>
    </source>
</evidence>
<feature type="domain" description="ABC3 transporter permease C-terminal" evidence="12">
    <location>
        <begin position="240"/>
        <end position="351"/>
    </location>
</feature>
<feature type="transmembrane region" description="Helical" evidence="11">
    <location>
        <begin position="280"/>
        <end position="301"/>
    </location>
</feature>
<dbReference type="EMBL" id="FOTJ01000011">
    <property type="protein sequence ID" value="SFL46814.1"/>
    <property type="molecule type" value="Genomic_DNA"/>
</dbReference>
<comment type="function">
    <text evidence="10">Part of the ABC transporter complex hrt involved in hemin import. Responsible for the translocation of the substrate across the membrane.</text>
</comment>
<dbReference type="OrthoDB" id="384327at2"/>
<keyword evidence="6" id="KW-1003">Cell membrane</keyword>
<proteinExistence type="inferred from homology"/>
<keyword evidence="9 11" id="KW-0472">Membrane</keyword>
<keyword evidence="5" id="KW-0813">Transport</keyword>
<organism evidence="13 14">
    <name type="scientific">Lactococcus garvieae</name>
    <dbReference type="NCBI Taxonomy" id="1363"/>
    <lineage>
        <taxon>Bacteria</taxon>
        <taxon>Bacillati</taxon>
        <taxon>Bacillota</taxon>
        <taxon>Bacilli</taxon>
        <taxon>Lactobacillales</taxon>
        <taxon>Streptococcaceae</taxon>
        <taxon>Lactococcus</taxon>
    </lineage>
</organism>
<comment type="subcellular location">
    <subcellularLocation>
        <location evidence="1">Cell membrane</location>
        <topology evidence="1">Multi-pass membrane protein</topology>
    </subcellularLocation>
</comment>
<feature type="transmembrane region" description="Helical" evidence="11">
    <location>
        <begin position="15"/>
        <end position="35"/>
    </location>
</feature>
<gene>
    <name evidence="13" type="ORF">SAMN05216438_11139</name>
</gene>
<dbReference type="AlphaFoldDB" id="A0A1I4HXM7"/>
<comment type="similarity">
    <text evidence="2">Belongs to the ABC-4 integral membrane protein family. HrtB subfamily.</text>
</comment>
<dbReference type="GO" id="GO:0005886">
    <property type="term" value="C:plasma membrane"/>
    <property type="evidence" value="ECO:0007669"/>
    <property type="project" value="UniProtKB-SubCell"/>
</dbReference>